<feature type="non-terminal residue" evidence="2">
    <location>
        <position position="91"/>
    </location>
</feature>
<evidence type="ECO:0000256" key="1">
    <source>
        <dbReference type="SAM" id="Phobius"/>
    </source>
</evidence>
<feature type="non-terminal residue" evidence="2">
    <location>
        <position position="1"/>
    </location>
</feature>
<accession>A0AA38FEY2</accession>
<organism evidence="2 3">
    <name type="scientific">Taxus chinensis</name>
    <name type="common">Chinese yew</name>
    <name type="synonym">Taxus wallichiana var. chinensis</name>
    <dbReference type="NCBI Taxonomy" id="29808"/>
    <lineage>
        <taxon>Eukaryota</taxon>
        <taxon>Viridiplantae</taxon>
        <taxon>Streptophyta</taxon>
        <taxon>Embryophyta</taxon>
        <taxon>Tracheophyta</taxon>
        <taxon>Spermatophyta</taxon>
        <taxon>Pinopsida</taxon>
        <taxon>Pinidae</taxon>
        <taxon>Conifers II</taxon>
        <taxon>Cupressales</taxon>
        <taxon>Taxaceae</taxon>
        <taxon>Taxus</taxon>
    </lineage>
</organism>
<reference evidence="2 3" key="1">
    <citation type="journal article" date="2021" name="Nat. Plants">
        <title>The Taxus genome provides insights into paclitaxel biosynthesis.</title>
        <authorList>
            <person name="Xiong X."/>
            <person name="Gou J."/>
            <person name="Liao Q."/>
            <person name="Li Y."/>
            <person name="Zhou Q."/>
            <person name="Bi G."/>
            <person name="Li C."/>
            <person name="Du R."/>
            <person name="Wang X."/>
            <person name="Sun T."/>
            <person name="Guo L."/>
            <person name="Liang H."/>
            <person name="Lu P."/>
            <person name="Wu Y."/>
            <person name="Zhang Z."/>
            <person name="Ro D.K."/>
            <person name="Shang Y."/>
            <person name="Huang S."/>
            <person name="Yan J."/>
        </authorList>
    </citation>
    <scope>NUCLEOTIDE SEQUENCE [LARGE SCALE GENOMIC DNA]</scope>
    <source>
        <strain evidence="2">Ta-2019</strain>
    </source>
</reference>
<dbReference type="AlphaFoldDB" id="A0AA38FEY2"/>
<protein>
    <submittedName>
        <fullName evidence="2">Uncharacterized protein</fullName>
    </submittedName>
</protein>
<keyword evidence="1" id="KW-0472">Membrane</keyword>
<keyword evidence="1" id="KW-0812">Transmembrane</keyword>
<proteinExistence type="predicted"/>
<name>A0AA38FEY2_TAXCH</name>
<dbReference type="EMBL" id="JAHRHJ020000010">
    <property type="protein sequence ID" value="KAH9298676.1"/>
    <property type="molecule type" value="Genomic_DNA"/>
</dbReference>
<gene>
    <name evidence="2" type="ORF">KI387_030358</name>
</gene>
<sequence>SSIFNRDVDSTVESITVSLAAAAVACAAGDAIARLLPLSFAGSSLAIMAIITSLFSSTAAQLSGLSEHASIHCFAGAQKMGAALMLLFFSV</sequence>
<keyword evidence="1" id="KW-1133">Transmembrane helix</keyword>
<feature type="transmembrane region" description="Helical" evidence="1">
    <location>
        <begin position="15"/>
        <end position="33"/>
    </location>
</feature>
<evidence type="ECO:0000313" key="2">
    <source>
        <dbReference type="EMBL" id="KAH9298676.1"/>
    </source>
</evidence>
<evidence type="ECO:0000313" key="3">
    <source>
        <dbReference type="Proteomes" id="UP000824469"/>
    </source>
</evidence>
<dbReference type="Proteomes" id="UP000824469">
    <property type="component" value="Unassembled WGS sequence"/>
</dbReference>
<keyword evidence="3" id="KW-1185">Reference proteome</keyword>
<feature type="transmembrane region" description="Helical" evidence="1">
    <location>
        <begin position="69"/>
        <end position="89"/>
    </location>
</feature>
<feature type="transmembrane region" description="Helical" evidence="1">
    <location>
        <begin position="45"/>
        <end position="63"/>
    </location>
</feature>
<comment type="caution">
    <text evidence="2">The sequence shown here is derived from an EMBL/GenBank/DDBJ whole genome shotgun (WGS) entry which is preliminary data.</text>
</comment>